<evidence type="ECO:0000313" key="3">
    <source>
        <dbReference type="Proteomes" id="UP000761264"/>
    </source>
</evidence>
<dbReference type="RefSeq" id="WP_167220820.1">
    <property type="nucleotide sequence ID" value="NZ_JAAQPH010000001.1"/>
</dbReference>
<gene>
    <name evidence="2" type="ORF">HBA54_02100</name>
</gene>
<dbReference type="Proteomes" id="UP000761264">
    <property type="component" value="Unassembled WGS sequence"/>
</dbReference>
<protein>
    <recommendedName>
        <fullName evidence="4">Lysozyme inhibitor LprI N-terminal domain-containing protein</fullName>
    </recommendedName>
</protein>
<dbReference type="EMBL" id="JAAQPH010000001">
    <property type="protein sequence ID" value="NIA67379.1"/>
    <property type="molecule type" value="Genomic_DNA"/>
</dbReference>
<feature type="chain" id="PRO_5037201909" description="Lysozyme inhibitor LprI N-terminal domain-containing protein" evidence="1">
    <location>
        <begin position="30"/>
        <end position="124"/>
    </location>
</feature>
<reference evidence="2" key="1">
    <citation type="submission" date="2020-03" db="EMBL/GenBank/DDBJ databases">
        <title>Genome of Pelagibius litoralis DSM 21314T.</title>
        <authorList>
            <person name="Wang G."/>
        </authorList>
    </citation>
    <scope>NUCLEOTIDE SEQUENCE</scope>
    <source>
        <strain evidence="2">DSM 21314</strain>
    </source>
</reference>
<proteinExistence type="predicted"/>
<comment type="caution">
    <text evidence="2">The sequence shown here is derived from an EMBL/GenBank/DDBJ whole genome shotgun (WGS) entry which is preliminary data.</text>
</comment>
<evidence type="ECO:0008006" key="4">
    <source>
        <dbReference type="Google" id="ProtNLM"/>
    </source>
</evidence>
<accession>A0A967CAG1</accession>
<feature type="signal peptide" evidence="1">
    <location>
        <begin position="1"/>
        <end position="29"/>
    </location>
</feature>
<name>A0A967CAG1_9PROT</name>
<keyword evidence="3" id="KW-1185">Reference proteome</keyword>
<evidence type="ECO:0000256" key="1">
    <source>
        <dbReference type="SAM" id="SignalP"/>
    </source>
</evidence>
<organism evidence="2 3">
    <name type="scientific">Pelagibius litoralis</name>
    <dbReference type="NCBI Taxonomy" id="374515"/>
    <lineage>
        <taxon>Bacteria</taxon>
        <taxon>Pseudomonadati</taxon>
        <taxon>Pseudomonadota</taxon>
        <taxon>Alphaproteobacteria</taxon>
        <taxon>Rhodospirillales</taxon>
        <taxon>Rhodovibrionaceae</taxon>
        <taxon>Pelagibius</taxon>
    </lineage>
</organism>
<dbReference type="AlphaFoldDB" id="A0A967CAG1"/>
<keyword evidence="1" id="KW-0732">Signal</keyword>
<evidence type="ECO:0000313" key="2">
    <source>
        <dbReference type="EMBL" id="NIA67379.1"/>
    </source>
</evidence>
<sequence length="124" mass="14119">MWYDRAPFCKGILWFSALSLLVSADPAQAQDRDLTRVIYDYAVTSYCGTLDLDVERGFRTELETLTRRSGLDTEGARKQRLKGWVQADREWSNRGLGGFRAWCQDEGVAASRHFRAIAIGEKEP</sequence>